<dbReference type="SMART" id="SM00382">
    <property type="entry name" value="AAA"/>
    <property type="match status" value="1"/>
</dbReference>
<dbReference type="InterPro" id="IPR017871">
    <property type="entry name" value="ABC_transporter-like_CS"/>
</dbReference>
<dbReference type="OrthoDB" id="4408248at2"/>
<dbReference type="PANTHER" id="PTHR43119:SF1">
    <property type="entry name" value="ABC TRANSPORTER DOMAIN-CONTAINING PROTEIN"/>
    <property type="match status" value="1"/>
</dbReference>
<dbReference type="GO" id="GO:0016887">
    <property type="term" value="F:ATP hydrolysis activity"/>
    <property type="evidence" value="ECO:0007669"/>
    <property type="project" value="InterPro"/>
</dbReference>
<dbReference type="RefSeq" id="WP_018144630.1">
    <property type="nucleotide sequence ID" value="NZ_CP011367.1"/>
</dbReference>
<evidence type="ECO:0000256" key="2">
    <source>
        <dbReference type="ARBA" id="ARBA00022840"/>
    </source>
</evidence>
<dbReference type="Proteomes" id="UP000064201">
    <property type="component" value="Chromosome"/>
</dbReference>
<organism evidence="4 5">
    <name type="scientific">Thioalkalivibrio versutus</name>
    <dbReference type="NCBI Taxonomy" id="106634"/>
    <lineage>
        <taxon>Bacteria</taxon>
        <taxon>Pseudomonadati</taxon>
        <taxon>Pseudomonadota</taxon>
        <taxon>Gammaproteobacteria</taxon>
        <taxon>Chromatiales</taxon>
        <taxon>Ectothiorhodospiraceae</taxon>
        <taxon>Thioalkalivibrio</taxon>
    </lineage>
</organism>
<dbReference type="STRING" id="106634.TVD_01375"/>
<keyword evidence="2 4" id="KW-0067">ATP-binding</keyword>
<keyword evidence="5" id="KW-1185">Reference proteome</keyword>
<proteinExistence type="predicted"/>
<dbReference type="PROSITE" id="PS00211">
    <property type="entry name" value="ABC_TRANSPORTER_1"/>
    <property type="match status" value="1"/>
</dbReference>
<accession>A0A0G3FYR2</accession>
<reference evidence="4 5" key="1">
    <citation type="submission" date="2015-04" db="EMBL/GenBank/DDBJ databases">
        <title>Complete Sequence for the Genome of the Thioalkalivibrio versutus D301.</title>
        <authorList>
            <person name="Mu T."/>
            <person name="Zhou J."/>
            <person name="Xu X."/>
        </authorList>
    </citation>
    <scope>NUCLEOTIDE SEQUENCE [LARGE SCALE GENOMIC DNA]</scope>
    <source>
        <strain evidence="4 5">D301</strain>
    </source>
</reference>
<dbReference type="Gene3D" id="3.40.50.300">
    <property type="entry name" value="P-loop containing nucleotide triphosphate hydrolases"/>
    <property type="match status" value="1"/>
</dbReference>
<dbReference type="GO" id="GO:0005524">
    <property type="term" value="F:ATP binding"/>
    <property type="evidence" value="ECO:0007669"/>
    <property type="project" value="UniProtKB-KW"/>
</dbReference>
<dbReference type="Pfam" id="PF00005">
    <property type="entry name" value="ABC_tran"/>
    <property type="match status" value="1"/>
</dbReference>
<dbReference type="SUPFAM" id="SSF52540">
    <property type="entry name" value="P-loop containing nucleoside triphosphate hydrolases"/>
    <property type="match status" value="1"/>
</dbReference>
<protein>
    <submittedName>
        <fullName evidence="4">ATP-binding protein</fullName>
    </submittedName>
</protein>
<dbReference type="PANTHER" id="PTHR43119">
    <property type="entry name" value="ABC TRANSPORT PROTEIN ATP-BINDING COMPONENT-RELATED"/>
    <property type="match status" value="1"/>
</dbReference>
<sequence>MDRLLDVRQLKTAQLGPLDLAVQPGELVQVTGASGAGKSLLLRALADLDPSTGEVMLNGEARDAMLPVQWRRRVAYVPAETAWWGERVDEHLPADFSREAALHLLEQVALPEASLGWEVERLSSGEKQRLGLVRALLNRPRVLLLDEPTANLDLENTKRIERAVRAYLAEEEAAALWVSHDTLQRQRLGGRILTIRDGQLEVNAWT</sequence>
<dbReference type="PATRIC" id="fig|106634.4.peg.281"/>
<dbReference type="KEGG" id="tvr:TVD_01375"/>
<dbReference type="AlphaFoldDB" id="A0A0G3FYR2"/>
<dbReference type="PROSITE" id="PS50893">
    <property type="entry name" value="ABC_TRANSPORTER_2"/>
    <property type="match status" value="1"/>
</dbReference>
<evidence type="ECO:0000259" key="3">
    <source>
        <dbReference type="PROSITE" id="PS50893"/>
    </source>
</evidence>
<dbReference type="CDD" id="cd00267">
    <property type="entry name" value="ABC_ATPase"/>
    <property type="match status" value="1"/>
</dbReference>
<evidence type="ECO:0000313" key="5">
    <source>
        <dbReference type="Proteomes" id="UP000064201"/>
    </source>
</evidence>
<dbReference type="EMBL" id="CP011367">
    <property type="protein sequence ID" value="AKJ94103.1"/>
    <property type="molecule type" value="Genomic_DNA"/>
</dbReference>
<feature type="domain" description="ABC transporter" evidence="3">
    <location>
        <begin position="2"/>
        <end position="204"/>
    </location>
</feature>
<dbReference type="InterPro" id="IPR027417">
    <property type="entry name" value="P-loop_NTPase"/>
</dbReference>
<keyword evidence="1" id="KW-0547">Nucleotide-binding</keyword>
<gene>
    <name evidence="4" type="ORF">TVD_01375</name>
</gene>
<evidence type="ECO:0000256" key="1">
    <source>
        <dbReference type="ARBA" id="ARBA00022741"/>
    </source>
</evidence>
<name>A0A0G3FYR2_9GAMM</name>
<dbReference type="InterPro" id="IPR003593">
    <property type="entry name" value="AAA+_ATPase"/>
</dbReference>
<evidence type="ECO:0000313" key="4">
    <source>
        <dbReference type="EMBL" id="AKJ94103.1"/>
    </source>
</evidence>
<dbReference type="InterPro" id="IPR003439">
    <property type="entry name" value="ABC_transporter-like_ATP-bd"/>
</dbReference>